<organism evidence="1 2">
    <name type="scientific">Chitinophaga niabensis</name>
    <dbReference type="NCBI Taxonomy" id="536979"/>
    <lineage>
        <taxon>Bacteria</taxon>
        <taxon>Pseudomonadati</taxon>
        <taxon>Bacteroidota</taxon>
        <taxon>Chitinophagia</taxon>
        <taxon>Chitinophagales</taxon>
        <taxon>Chitinophagaceae</taxon>
        <taxon>Chitinophaga</taxon>
    </lineage>
</organism>
<proteinExistence type="predicted"/>
<dbReference type="RefSeq" id="WP_074238900.1">
    <property type="nucleotide sequence ID" value="NZ_FSRA01000001.1"/>
</dbReference>
<sequence>MQINSKALPLAHAKEVEDFIKQFRSIQKSYSDFTIISEPEKFIFEVKDRDETSGYYFRISMPVKDPSKSGNYIYTITLYPSNTNSLKESQITPDRMGAIEYFHKWINIIEEHNKISFTEENQFEKQYEKEFFDDFQIIDEDADSMAFDLPRQLAIDNFLNSVQVILESNREKYDTSALIEETKEIRSEITSSTKKGTIKRISKLFSKIRIKKFGLELLKDIFKDGAKEVLKIAFEAAIRYVSNPS</sequence>
<dbReference type="EMBL" id="FSRA01000001">
    <property type="protein sequence ID" value="SIN85605.1"/>
    <property type="molecule type" value="Genomic_DNA"/>
</dbReference>
<reference evidence="1 2" key="1">
    <citation type="submission" date="2016-11" db="EMBL/GenBank/DDBJ databases">
        <authorList>
            <person name="Jaros S."/>
            <person name="Januszkiewicz K."/>
            <person name="Wedrychowicz H."/>
        </authorList>
    </citation>
    <scope>NUCLEOTIDE SEQUENCE [LARGE SCALE GENOMIC DNA]</scope>
    <source>
        <strain evidence="1 2">DSM 24787</strain>
    </source>
</reference>
<protein>
    <submittedName>
        <fullName evidence="1">Uncharacterized protein</fullName>
    </submittedName>
</protein>
<keyword evidence="2" id="KW-1185">Reference proteome</keyword>
<name>A0A1N6ERF8_9BACT</name>
<evidence type="ECO:0000313" key="1">
    <source>
        <dbReference type="EMBL" id="SIN85605.1"/>
    </source>
</evidence>
<dbReference type="STRING" id="536979.SAMN04488055_1780"/>
<dbReference type="Proteomes" id="UP000185003">
    <property type="component" value="Unassembled WGS sequence"/>
</dbReference>
<dbReference type="AlphaFoldDB" id="A0A1N6ERF8"/>
<accession>A0A1N6ERF8</accession>
<gene>
    <name evidence="1" type="ORF">SAMN04488055_1780</name>
</gene>
<evidence type="ECO:0000313" key="2">
    <source>
        <dbReference type="Proteomes" id="UP000185003"/>
    </source>
</evidence>